<dbReference type="EMBL" id="JAINVV010000004">
    <property type="protein sequence ID" value="MBY8823029.1"/>
    <property type="molecule type" value="Genomic_DNA"/>
</dbReference>
<proteinExistence type="inferred from homology"/>
<keyword evidence="12" id="KW-1185">Reference proteome</keyword>
<evidence type="ECO:0000256" key="2">
    <source>
        <dbReference type="ARBA" id="ARBA00007208"/>
    </source>
</evidence>
<keyword evidence="4" id="KW-0813">Transport</keyword>
<reference evidence="11 12" key="1">
    <citation type="submission" date="2021-08" db="EMBL/GenBank/DDBJ databases">
        <authorList>
            <person name="Tuo L."/>
        </authorList>
    </citation>
    <scope>NUCLEOTIDE SEQUENCE [LARGE SCALE GENOMIC DNA]</scope>
    <source>
        <strain evidence="11 12">JCM 31229</strain>
    </source>
</reference>
<keyword evidence="9" id="KW-0472">Membrane</keyword>
<evidence type="ECO:0000256" key="6">
    <source>
        <dbReference type="ARBA" id="ARBA00022519"/>
    </source>
</evidence>
<organism evidence="11 12">
    <name type="scientific">Sphingomonas colocasiae</name>
    <dbReference type="NCBI Taxonomy" id="1848973"/>
    <lineage>
        <taxon>Bacteria</taxon>
        <taxon>Pseudomonadati</taxon>
        <taxon>Pseudomonadota</taxon>
        <taxon>Alphaproteobacteria</taxon>
        <taxon>Sphingomonadales</taxon>
        <taxon>Sphingomonadaceae</taxon>
        <taxon>Sphingomonas</taxon>
    </lineage>
</organism>
<evidence type="ECO:0000256" key="7">
    <source>
        <dbReference type="ARBA" id="ARBA00022692"/>
    </source>
</evidence>
<protein>
    <recommendedName>
        <fullName evidence="3">Type II secretion system protein N</fullName>
    </recommendedName>
    <alternativeName>
        <fullName evidence="10">General secretion pathway protein N</fullName>
    </alternativeName>
</protein>
<evidence type="ECO:0000256" key="10">
    <source>
        <dbReference type="ARBA" id="ARBA00030772"/>
    </source>
</evidence>
<keyword evidence="5" id="KW-1003">Cell membrane</keyword>
<accession>A0ABS7PNZ4</accession>
<comment type="subcellular location">
    <subcellularLocation>
        <location evidence="1">Cell inner membrane</location>
    </subcellularLocation>
</comment>
<dbReference type="Proteomes" id="UP000706039">
    <property type="component" value="Unassembled WGS sequence"/>
</dbReference>
<evidence type="ECO:0000313" key="11">
    <source>
        <dbReference type="EMBL" id="MBY8823029.1"/>
    </source>
</evidence>
<name>A0ABS7PNZ4_9SPHN</name>
<gene>
    <name evidence="11" type="ORF">K7G82_12045</name>
</gene>
<evidence type="ECO:0000256" key="8">
    <source>
        <dbReference type="ARBA" id="ARBA00022927"/>
    </source>
</evidence>
<dbReference type="InterPro" id="IPR022792">
    <property type="entry name" value="T2SS_protein-GspN"/>
</dbReference>
<sequence>MRIRLPLGRSLFFLCAFLLALVALTPLRLALGWLALDQKGFSARKAEGSIWLGGLTESRIGDAPLGDLTARLSPIQLLVGRARIDIANREDGRGRIAGGLGVTRNSFGVDDLTAAIPVASVFAPLPIDTLDLSDVSVRFEDGQCARADGQVKAALSGDIAGISLAQGLTGNARCEGGALLLPLQGQSGMERLALKLFEDGRYELDLSIRPADPAIGQRLAASGFRQTAQGYAFQLQGRF</sequence>
<comment type="similarity">
    <text evidence="2">Belongs to the GSP N family.</text>
</comment>
<keyword evidence="6" id="KW-0997">Cell inner membrane</keyword>
<evidence type="ECO:0000256" key="4">
    <source>
        <dbReference type="ARBA" id="ARBA00022448"/>
    </source>
</evidence>
<evidence type="ECO:0000256" key="3">
    <source>
        <dbReference type="ARBA" id="ARBA00021563"/>
    </source>
</evidence>
<keyword evidence="7" id="KW-0812">Transmembrane</keyword>
<evidence type="ECO:0000313" key="12">
    <source>
        <dbReference type="Proteomes" id="UP000706039"/>
    </source>
</evidence>
<dbReference type="RefSeq" id="WP_222990064.1">
    <property type="nucleotide sequence ID" value="NZ_JAINVV010000004.1"/>
</dbReference>
<dbReference type="Pfam" id="PF01203">
    <property type="entry name" value="T2SSN"/>
    <property type="match status" value="1"/>
</dbReference>
<keyword evidence="8" id="KW-0653">Protein transport</keyword>
<evidence type="ECO:0000256" key="5">
    <source>
        <dbReference type="ARBA" id="ARBA00022475"/>
    </source>
</evidence>
<comment type="caution">
    <text evidence="11">The sequence shown here is derived from an EMBL/GenBank/DDBJ whole genome shotgun (WGS) entry which is preliminary data.</text>
</comment>
<evidence type="ECO:0000256" key="9">
    <source>
        <dbReference type="ARBA" id="ARBA00023136"/>
    </source>
</evidence>
<evidence type="ECO:0000256" key="1">
    <source>
        <dbReference type="ARBA" id="ARBA00004533"/>
    </source>
</evidence>